<dbReference type="Gene3D" id="3.40.109.10">
    <property type="entry name" value="NADH Oxidase"/>
    <property type="match status" value="1"/>
</dbReference>
<dbReference type="GO" id="GO:0016491">
    <property type="term" value="F:oxidoreductase activity"/>
    <property type="evidence" value="ECO:0007669"/>
    <property type="project" value="InterPro"/>
</dbReference>
<gene>
    <name evidence="1" type="ORF">QRX60_29815</name>
</gene>
<dbReference type="KEGG" id="amog:QRX60_29815"/>
<dbReference type="RefSeq" id="WP_285994740.1">
    <property type="nucleotide sequence ID" value="NZ_CP127295.1"/>
</dbReference>
<evidence type="ECO:0000313" key="1">
    <source>
        <dbReference type="EMBL" id="WIX98255.1"/>
    </source>
</evidence>
<name>A0A9Y2JGL9_9PSEU</name>
<dbReference type="AlphaFoldDB" id="A0A9Y2JGL9"/>
<dbReference type="PANTHER" id="PTHR23026">
    <property type="entry name" value="NADPH NITROREDUCTASE"/>
    <property type="match status" value="1"/>
</dbReference>
<protein>
    <submittedName>
        <fullName evidence="1">NAD(P)H nitroreductase</fullName>
    </submittedName>
</protein>
<dbReference type="Proteomes" id="UP001239397">
    <property type="component" value="Chromosome"/>
</dbReference>
<organism evidence="1 2">
    <name type="scientific">Amycolatopsis mongoliensis</name>
    <dbReference type="NCBI Taxonomy" id="715475"/>
    <lineage>
        <taxon>Bacteria</taxon>
        <taxon>Bacillati</taxon>
        <taxon>Actinomycetota</taxon>
        <taxon>Actinomycetes</taxon>
        <taxon>Pseudonocardiales</taxon>
        <taxon>Pseudonocardiaceae</taxon>
        <taxon>Amycolatopsis</taxon>
    </lineage>
</organism>
<dbReference type="InterPro" id="IPR000415">
    <property type="entry name" value="Nitroreductase-like"/>
</dbReference>
<dbReference type="SUPFAM" id="SSF55469">
    <property type="entry name" value="FMN-dependent nitroreductase-like"/>
    <property type="match status" value="2"/>
</dbReference>
<dbReference type="PANTHER" id="PTHR23026:SF123">
    <property type="entry name" value="NAD(P)H NITROREDUCTASE RV3131-RELATED"/>
    <property type="match status" value="1"/>
</dbReference>
<sequence length="330" mass="35688">MLEIPDAATINTAVTVALRAPSAHNAQPWRWRTGYSRLHLFADPDRWLPRVDPDGRDLVLGCGTALHHLRLGFATLGWAAEVDRLPEAGNPDHLAVVSLHRNEPSEVDIVLAAAIPHRRADRRRHSAWPVPGEYVQSLARAAVREGAELHVVTGSARHYLTAAIAEAARRHPGTHAVYTGPALRTAYRLRPKGDTARAGGSARTRSATMGHLTARPGNRRENTETVLLVLSTAGDDRLSRLRAGEATSVVLLKATAFGLSSCPLTEPLQLPGVRQTVKKLVTGGSVPQVVLRIGWAAANAEPLAAPPRRRLGDVLQPLEAPPKYHHHPIT</sequence>
<keyword evidence="2" id="KW-1185">Reference proteome</keyword>
<dbReference type="InterPro" id="IPR050627">
    <property type="entry name" value="Nitroreductase/BluB"/>
</dbReference>
<dbReference type="NCBIfam" id="NF047509">
    <property type="entry name" value="Rv3131_FMN_oxido"/>
    <property type="match status" value="1"/>
</dbReference>
<reference evidence="1 2" key="1">
    <citation type="submission" date="2023-06" db="EMBL/GenBank/DDBJ databases">
        <authorList>
            <person name="Oyuntsetseg B."/>
            <person name="Kim S.B."/>
        </authorList>
    </citation>
    <scope>NUCLEOTIDE SEQUENCE [LARGE SCALE GENOMIC DNA]</scope>
    <source>
        <strain evidence="1 2">4-36</strain>
    </source>
</reference>
<evidence type="ECO:0000313" key="2">
    <source>
        <dbReference type="Proteomes" id="UP001239397"/>
    </source>
</evidence>
<dbReference type="EMBL" id="CP127295">
    <property type="protein sequence ID" value="WIX98255.1"/>
    <property type="molecule type" value="Genomic_DNA"/>
</dbReference>
<accession>A0A9Y2JGL9</accession>
<proteinExistence type="predicted"/>